<dbReference type="InterPro" id="IPR006311">
    <property type="entry name" value="TAT_signal"/>
</dbReference>
<dbReference type="PANTHER" id="PTHR35399:SF2">
    <property type="entry name" value="DUF839 DOMAIN-CONTAINING PROTEIN"/>
    <property type="match status" value="1"/>
</dbReference>
<dbReference type="SUPFAM" id="SSF63829">
    <property type="entry name" value="Calcium-dependent phosphotriesterase"/>
    <property type="match status" value="1"/>
</dbReference>
<dbReference type="PANTHER" id="PTHR35399">
    <property type="entry name" value="SLR8030 PROTEIN"/>
    <property type="match status" value="1"/>
</dbReference>
<feature type="region of interest" description="Disordered" evidence="1">
    <location>
        <begin position="650"/>
        <end position="683"/>
    </location>
</feature>
<sequence>MSAPAPERSPAPTPQRTVLPLLRTHQGGRSAMTCKFKCDDACSKPVPNETDNSYFGDLVSSLASRRNVLKGGGLAAAVVGLGAFAGTGAAAAAPAAAPAGTPATAPKGSKSPFGFTPIQPQPAGTDKVVVPEGFVWSTIISWGDPIISGAPEFDFEKQSAKAQEGQFGYNNDYTVLIPGPDANRGTLVCNNEYTNDDLMFRGYTGSAGLTNEQLRISMAAHGMSVVAVRRRNPRDQWRHVRIDRVNRRVTATTPFQVDGPAAGHTLLKTSADTSGRRVLGTFGNCSGGVTPWGTVLSGEENFNGYFSAATAPADQADAYKRYGLTGSKGRGWERVDQRFDAVQEPNEVNRFGWVVELDPSDPSSTPVKHTAMGRLKHEGANVTIAPDGRVVAYMGDDERFDYLYKFVSHGKYQKGDSRKARQNNLSLLSSGDLYVAKFTGDGFEDGISDGTGYWLPLVVDDTSYVAGMSVAEVLVWTRLAADKVGPTKMDRPEDVEPNLVNGRTYVVCTNNSSRQPSQIDEANPRANNKHGHIIELVPSRGDDTTTTFTWKIVLIAGDPNDPTTYFNGYDRSEVSPISCPDNVAFDHEGNMWIATDGNALGACDGMYLYPLSGPHKGHLQQFLSVPAYSECCGPLVTWDQKTVLAAVQHPGETEGASPAAPASQFPYQGDGQPRPSVIQIRQR</sequence>
<evidence type="ECO:0000256" key="1">
    <source>
        <dbReference type="SAM" id="MobiDB-lite"/>
    </source>
</evidence>
<comment type="caution">
    <text evidence="2">The sequence shown here is derived from an EMBL/GenBank/DDBJ whole genome shotgun (WGS) entry which is preliminary data.</text>
</comment>
<keyword evidence="3" id="KW-1185">Reference proteome</keyword>
<dbReference type="Proteomes" id="UP001501326">
    <property type="component" value="Unassembled WGS sequence"/>
</dbReference>
<name>A0ABN3UK84_9MICO</name>
<proteinExistence type="predicted"/>
<dbReference type="Pfam" id="PF05787">
    <property type="entry name" value="PhoX"/>
    <property type="match status" value="1"/>
</dbReference>
<dbReference type="RefSeq" id="WP_344191678.1">
    <property type="nucleotide sequence ID" value="NZ_BAAARN010000001.1"/>
</dbReference>
<evidence type="ECO:0000313" key="2">
    <source>
        <dbReference type="EMBL" id="GAA2734484.1"/>
    </source>
</evidence>
<protein>
    <submittedName>
        <fullName evidence="2">PhoX family phosphatase</fullName>
    </submittedName>
</protein>
<dbReference type="PROSITE" id="PS51318">
    <property type="entry name" value="TAT"/>
    <property type="match status" value="1"/>
</dbReference>
<reference evidence="2 3" key="1">
    <citation type="journal article" date="2019" name="Int. J. Syst. Evol. Microbiol.">
        <title>The Global Catalogue of Microorganisms (GCM) 10K type strain sequencing project: providing services to taxonomists for standard genome sequencing and annotation.</title>
        <authorList>
            <consortium name="The Broad Institute Genomics Platform"/>
            <consortium name="The Broad Institute Genome Sequencing Center for Infectious Disease"/>
            <person name="Wu L."/>
            <person name="Ma J."/>
        </authorList>
    </citation>
    <scope>NUCLEOTIDE SEQUENCE [LARGE SCALE GENOMIC DNA]</scope>
    <source>
        <strain evidence="2 3">JCM 16378</strain>
    </source>
</reference>
<dbReference type="InterPro" id="IPR008557">
    <property type="entry name" value="PhoX"/>
</dbReference>
<accession>A0ABN3UK84</accession>
<organism evidence="2 3">
    <name type="scientific">Pedococcus aerophilus</name>
    <dbReference type="NCBI Taxonomy" id="436356"/>
    <lineage>
        <taxon>Bacteria</taxon>
        <taxon>Bacillati</taxon>
        <taxon>Actinomycetota</taxon>
        <taxon>Actinomycetes</taxon>
        <taxon>Micrococcales</taxon>
        <taxon>Intrasporangiaceae</taxon>
        <taxon>Pedococcus</taxon>
    </lineage>
</organism>
<gene>
    <name evidence="2" type="ORF">GCM10009867_14710</name>
</gene>
<dbReference type="EMBL" id="BAAARN010000001">
    <property type="protein sequence ID" value="GAA2734484.1"/>
    <property type="molecule type" value="Genomic_DNA"/>
</dbReference>
<evidence type="ECO:0000313" key="3">
    <source>
        <dbReference type="Proteomes" id="UP001501326"/>
    </source>
</evidence>